<keyword evidence="4" id="KW-1185">Reference proteome</keyword>
<keyword evidence="1" id="KW-0175">Coiled coil</keyword>
<proteinExistence type="predicted"/>
<feature type="non-terminal residue" evidence="3">
    <location>
        <position position="1"/>
    </location>
</feature>
<reference evidence="3" key="1">
    <citation type="submission" date="2021-02" db="EMBL/GenBank/DDBJ databases">
        <authorList>
            <person name="Dougan E. K."/>
            <person name="Rhodes N."/>
            <person name="Thang M."/>
            <person name="Chan C."/>
        </authorList>
    </citation>
    <scope>NUCLEOTIDE SEQUENCE</scope>
</reference>
<feature type="non-terminal residue" evidence="3">
    <location>
        <position position="317"/>
    </location>
</feature>
<gene>
    <name evidence="3" type="ORF">PGLA1383_LOCUS41268</name>
</gene>
<protein>
    <submittedName>
        <fullName evidence="3">Uncharacterized protein</fullName>
    </submittedName>
</protein>
<feature type="compositionally biased region" description="Basic and acidic residues" evidence="2">
    <location>
        <begin position="287"/>
        <end position="317"/>
    </location>
</feature>
<dbReference type="PANTHER" id="PTHR21549">
    <property type="entry name" value="MUTATED IN BLADDER CANCER 1"/>
    <property type="match status" value="1"/>
</dbReference>
<evidence type="ECO:0000313" key="4">
    <source>
        <dbReference type="Proteomes" id="UP000654075"/>
    </source>
</evidence>
<evidence type="ECO:0000313" key="3">
    <source>
        <dbReference type="EMBL" id="CAE8624075.1"/>
    </source>
</evidence>
<dbReference type="AlphaFoldDB" id="A0A813GCV7"/>
<dbReference type="EMBL" id="CAJNNV010028310">
    <property type="protein sequence ID" value="CAE8624075.1"/>
    <property type="molecule type" value="Genomic_DNA"/>
</dbReference>
<feature type="region of interest" description="Disordered" evidence="2">
    <location>
        <begin position="268"/>
        <end position="317"/>
    </location>
</feature>
<organism evidence="3 4">
    <name type="scientific">Polarella glacialis</name>
    <name type="common">Dinoflagellate</name>
    <dbReference type="NCBI Taxonomy" id="89957"/>
    <lineage>
        <taxon>Eukaryota</taxon>
        <taxon>Sar</taxon>
        <taxon>Alveolata</taxon>
        <taxon>Dinophyceae</taxon>
        <taxon>Suessiales</taxon>
        <taxon>Suessiaceae</taxon>
        <taxon>Polarella</taxon>
    </lineage>
</organism>
<feature type="region of interest" description="Disordered" evidence="2">
    <location>
        <begin position="1"/>
        <end position="53"/>
    </location>
</feature>
<dbReference type="Proteomes" id="UP000654075">
    <property type="component" value="Unassembled WGS sequence"/>
</dbReference>
<dbReference type="PANTHER" id="PTHR21549:SF0">
    <property type="entry name" value="COILED-COIL DOMAIN-CONTAINING PROTEIN 112"/>
    <property type="match status" value="1"/>
</dbReference>
<comment type="caution">
    <text evidence="3">The sequence shown here is derived from an EMBL/GenBank/DDBJ whole genome shotgun (WGS) entry which is preliminary data.</text>
</comment>
<feature type="compositionally biased region" description="Low complexity" evidence="2">
    <location>
        <begin position="1"/>
        <end position="14"/>
    </location>
</feature>
<evidence type="ECO:0000256" key="2">
    <source>
        <dbReference type="SAM" id="MobiDB-lite"/>
    </source>
</evidence>
<accession>A0A813GCV7</accession>
<name>A0A813GCV7_POLGL</name>
<sequence>MAMSAMLSPSASPSGKRWSPKHQSDKTVEDLLTTFSQRFEQSPPKGKGKETSKSLCEQLEMLSLQKEPGHTVKDFLTTVMRKEGSASLPELMGTLSYQKAILRNEQERGFRRHEEQVRLLRSASAPALPVHPKPTVVSSTMPGSAAFSFGVPRHCKGKMKVPVLESRDPEYCHIPGGVPVPGVGQYNLSATVFPEALEMAGGPTGGWNYADHQVFMKEFEKSNRVASQGLFEHLYQGLPHISRLQITDHIRWAGEWELYQAKRQRKMDRYREERQATAGANATQKLPSKEDKEATREALQDEARKAKEKRMQRIDEN</sequence>
<evidence type="ECO:0000256" key="1">
    <source>
        <dbReference type="ARBA" id="ARBA00023054"/>
    </source>
</evidence>
<dbReference type="InterPro" id="IPR039902">
    <property type="entry name" value="CCDC148/CCDC112"/>
</dbReference>